<organism evidence="2 3">
    <name type="scientific">Martelella mediterranea DSM 17316</name>
    <dbReference type="NCBI Taxonomy" id="1122214"/>
    <lineage>
        <taxon>Bacteria</taxon>
        <taxon>Pseudomonadati</taxon>
        <taxon>Pseudomonadota</taxon>
        <taxon>Alphaproteobacteria</taxon>
        <taxon>Hyphomicrobiales</taxon>
        <taxon>Aurantimonadaceae</taxon>
        <taxon>Martelella</taxon>
    </lineage>
</organism>
<proteinExistence type="predicted"/>
<dbReference type="RefSeq" id="WP_018063581.1">
    <property type="nucleotide sequence ID" value="NZ_AQWH01000003.1"/>
</dbReference>
<dbReference type="Pfam" id="PF03992">
    <property type="entry name" value="ABM"/>
    <property type="match status" value="1"/>
</dbReference>
<dbReference type="OrthoDB" id="287932at2"/>
<keyword evidence="3" id="KW-1185">Reference proteome</keyword>
<keyword evidence="2" id="KW-0503">Monooxygenase</keyword>
<dbReference type="eggNOG" id="COG1359">
    <property type="taxonomic scope" value="Bacteria"/>
</dbReference>
<dbReference type="Gene3D" id="3.30.70.100">
    <property type="match status" value="1"/>
</dbReference>
<dbReference type="PROSITE" id="PS51725">
    <property type="entry name" value="ABM"/>
    <property type="match status" value="1"/>
</dbReference>
<evidence type="ECO:0000259" key="1">
    <source>
        <dbReference type="PROSITE" id="PS51725"/>
    </source>
</evidence>
<dbReference type="STRING" id="1122214.Mame_04335"/>
<keyword evidence="2" id="KW-0560">Oxidoreductase</keyword>
<dbReference type="EC" id="1.-.-.-" evidence="2"/>
<dbReference type="InterPro" id="IPR050744">
    <property type="entry name" value="AI-2_Isomerase_LsrG"/>
</dbReference>
<dbReference type="AlphaFoldDB" id="A0A1U9Z7C5"/>
<dbReference type="SUPFAM" id="SSF54909">
    <property type="entry name" value="Dimeric alpha+beta barrel"/>
    <property type="match status" value="1"/>
</dbReference>
<reference evidence="2 3" key="1">
    <citation type="submission" date="2017-03" db="EMBL/GenBank/DDBJ databases">
        <title>Foreign affairs: Plasmid Transfer between Roseobacters and Rhizobia.</title>
        <authorList>
            <person name="Bartling P."/>
            <person name="Bunk B."/>
            <person name="Overmann J."/>
            <person name="Brinkmann H."/>
            <person name="Petersen J."/>
        </authorList>
    </citation>
    <scope>NUCLEOTIDE SEQUENCE [LARGE SCALE GENOMIC DNA]</scope>
    <source>
        <strain evidence="2 3">MACL11</strain>
    </source>
</reference>
<protein>
    <submittedName>
        <fullName evidence="2">Putative monooxygenase YcnE</fullName>
        <ecNumber evidence="2">1.-.-.-</ecNumber>
    </submittedName>
</protein>
<dbReference type="InterPro" id="IPR011008">
    <property type="entry name" value="Dimeric_a/b-barrel"/>
</dbReference>
<dbReference type="KEGG" id="mmed:Mame_04335"/>
<accession>A0A1U9Z7C5</accession>
<evidence type="ECO:0000313" key="3">
    <source>
        <dbReference type="Proteomes" id="UP000191135"/>
    </source>
</evidence>
<sequence>MLMLMGYIHIDPPDIDAFVRDVQAISLSTKAEEGCLFYGITLDDRPTGRFLVAERWRDEAALTAHLARAETLAFLKTWGDRMKGDLQTYAVMEERPGFD</sequence>
<dbReference type="Proteomes" id="UP000191135">
    <property type="component" value="Chromosome"/>
</dbReference>
<dbReference type="PANTHER" id="PTHR33336:SF15">
    <property type="entry name" value="ABM DOMAIN-CONTAINING PROTEIN"/>
    <property type="match status" value="1"/>
</dbReference>
<dbReference type="PANTHER" id="PTHR33336">
    <property type="entry name" value="QUINOL MONOOXYGENASE YGIN-RELATED"/>
    <property type="match status" value="1"/>
</dbReference>
<dbReference type="InterPro" id="IPR007138">
    <property type="entry name" value="ABM_dom"/>
</dbReference>
<name>A0A1U9Z7C5_9HYPH</name>
<gene>
    <name evidence="2" type="primary">ycnE</name>
    <name evidence="2" type="ORF">Mame_04335</name>
</gene>
<evidence type="ECO:0000313" key="2">
    <source>
        <dbReference type="EMBL" id="AQZ53627.1"/>
    </source>
</evidence>
<dbReference type="EMBL" id="CP020330">
    <property type="protein sequence ID" value="AQZ53627.1"/>
    <property type="molecule type" value="Genomic_DNA"/>
</dbReference>
<dbReference type="GO" id="GO:0004497">
    <property type="term" value="F:monooxygenase activity"/>
    <property type="evidence" value="ECO:0007669"/>
    <property type="project" value="UniProtKB-KW"/>
</dbReference>
<feature type="domain" description="ABM" evidence="1">
    <location>
        <begin position="2"/>
        <end position="92"/>
    </location>
</feature>